<organism evidence="2 3">
    <name type="scientific">Carboxydocella sporoproducens DSM 16521</name>
    <dbReference type="NCBI Taxonomy" id="1121270"/>
    <lineage>
        <taxon>Bacteria</taxon>
        <taxon>Bacillati</taxon>
        <taxon>Bacillota</taxon>
        <taxon>Clostridia</taxon>
        <taxon>Eubacteriales</taxon>
        <taxon>Clostridiales Family XVI. Incertae Sedis</taxon>
        <taxon>Carboxydocella</taxon>
    </lineage>
</organism>
<dbReference type="RefSeq" id="WP_278308372.1">
    <property type="nucleotide sequence ID" value="NZ_FUXM01000018.1"/>
</dbReference>
<sequence length="42" mass="4796">MTKGLLAAYIAGLVVLALPVIAMELQIRRLRRIYDELRERGL</sequence>
<protein>
    <recommendedName>
        <fullName evidence="4">CcmD family protein</fullName>
    </recommendedName>
</protein>
<evidence type="ECO:0000256" key="1">
    <source>
        <dbReference type="SAM" id="Phobius"/>
    </source>
</evidence>
<keyword evidence="1" id="KW-0472">Membrane</keyword>
<dbReference type="Proteomes" id="UP000189933">
    <property type="component" value="Unassembled WGS sequence"/>
</dbReference>
<accession>A0A1T4QEG3</accession>
<feature type="transmembrane region" description="Helical" evidence="1">
    <location>
        <begin position="6"/>
        <end position="25"/>
    </location>
</feature>
<name>A0A1T4QEG3_9FIRM</name>
<proteinExistence type="predicted"/>
<keyword evidence="3" id="KW-1185">Reference proteome</keyword>
<dbReference type="EMBL" id="FUXM01000018">
    <property type="protein sequence ID" value="SKA02095.1"/>
    <property type="molecule type" value="Genomic_DNA"/>
</dbReference>
<evidence type="ECO:0008006" key="4">
    <source>
        <dbReference type="Google" id="ProtNLM"/>
    </source>
</evidence>
<evidence type="ECO:0000313" key="3">
    <source>
        <dbReference type="Proteomes" id="UP000189933"/>
    </source>
</evidence>
<gene>
    <name evidence="2" type="ORF">SAMN02745885_01634</name>
</gene>
<reference evidence="3" key="1">
    <citation type="submission" date="2017-02" db="EMBL/GenBank/DDBJ databases">
        <authorList>
            <person name="Varghese N."/>
            <person name="Submissions S."/>
        </authorList>
    </citation>
    <scope>NUCLEOTIDE SEQUENCE [LARGE SCALE GENOMIC DNA]</scope>
    <source>
        <strain evidence="3">DSM 16521</strain>
    </source>
</reference>
<evidence type="ECO:0000313" key="2">
    <source>
        <dbReference type="EMBL" id="SKA02095.1"/>
    </source>
</evidence>
<keyword evidence="1" id="KW-1133">Transmembrane helix</keyword>
<dbReference type="AlphaFoldDB" id="A0A1T4QEG3"/>
<keyword evidence="1" id="KW-0812">Transmembrane</keyword>